<dbReference type="GO" id="GO:0016020">
    <property type="term" value="C:membrane"/>
    <property type="evidence" value="ECO:0007669"/>
    <property type="project" value="TreeGrafter"/>
</dbReference>
<dbReference type="PROSITE" id="PS00181">
    <property type="entry name" value="GLNA_ATP"/>
    <property type="match status" value="1"/>
</dbReference>
<name>F0T763_METLA</name>
<dbReference type="GO" id="GO:0006542">
    <property type="term" value="P:glutamine biosynthetic process"/>
    <property type="evidence" value="ECO:0007669"/>
    <property type="project" value="InterPro"/>
</dbReference>
<evidence type="ECO:0000256" key="10">
    <source>
        <dbReference type="PROSITE-ProRule" id="PRU01330"/>
    </source>
</evidence>
<evidence type="ECO:0000313" key="17">
    <source>
        <dbReference type="Proteomes" id="UP000007490"/>
    </source>
</evidence>
<feature type="binding site" evidence="9">
    <location>
        <position position="135"/>
    </location>
    <ligand>
        <name>Mg(2+)</name>
        <dbReference type="ChEBI" id="CHEBI:18420"/>
        <label>2</label>
    </ligand>
</feature>
<dbReference type="STRING" id="877455.Metbo_2484"/>
<evidence type="ECO:0000256" key="9">
    <source>
        <dbReference type="PIRSR" id="PIRSR604809-3"/>
    </source>
</evidence>
<keyword evidence="6 8" id="KW-0067">ATP-binding</keyword>
<dbReference type="PROSITE" id="PS51987">
    <property type="entry name" value="GS_CATALYTIC"/>
    <property type="match status" value="1"/>
</dbReference>
<evidence type="ECO:0000256" key="11">
    <source>
        <dbReference type="RuleBase" id="RU000384"/>
    </source>
</evidence>
<reference evidence="16 17" key="2">
    <citation type="journal article" date="2014" name="Int. J. Syst. Evol. Microbiol.">
        <title>Methanobacterium paludis sp. nov. and a novel strain of Methanobacterium lacus isolated from northern peatlands.</title>
        <authorList>
            <person name="Cadillo-Quiroz H."/>
            <person name="Brauer S.L."/>
            <person name="Goodson N."/>
            <person name="Yavitt J.B."/>
            <person name="Zinder S.H."/>
        </authorList>
    </citation>
    <scope>NUCLEOTIDE SEQUENCE [LARGE SCALE GENOMIC DNA]</scope>
    <source>
        <strain evidence="16 17">AL-21</strain>
    </source>
</reference>
<dbReference type="GO" id="GO:0005524">
    <property type="term" value="F:ATP binding"/>
    <property type="evidence" value="ECO:0007669"/>
    <property type="project" value="UniProtKB-KW"/>
</dbReference>
<dbReference type="KEGG" id="mel:Metbo_2484"/>
<dbReference type="AlphaFoldDB" id="F0T763"/>
<feature type="binding site" evidence="7">
    <location>
        <position position="334"/>
    </location>
    <ligand>
        <name>L-glutamate</name>
        <dbReference type="ChEBI" id="CHEBI:29985"/>
    </ligand>
</feature>
<keyword evidence="3 12" id="KW-0963">Cytoplasm</keyword>
<evidence type="ECO:0000256" key="6">
    <source>
        <dbReference type="ARBA" id="ARBA00022840"/>
    </source>
</evidence>
<dbReference type="GO" id="GO:0004356">
    <property type="term" value="F:glutamine synthetase activity"/>
    <property type="evidence" value="ECO:0007669"/>
    <property type="project" value="UniProtKB-EC"/>
</dbReference>
<proteinExistence type="inferred from homology"/>
<organism evidence="16 17">
    <name type="scientific">Methanobacterium lacus (strain AL-21)</name>
    <dbReference type="NCBI Taxonomy" id="877455"/>
    <lineage>
        <taxon>Archaea</taxon>
        <taxon>Methanobacteriati</taxon>
        <taxon>Methanobacteriota</taxon>
        <taxon>Methanomada group</taxon>
        <taxon>Methanobacteria</taxon>
        <taxon>Methanobacteriales</taxon>
        <taxon>Methanobacteriaceae</taxon>
        <taxon>Methanobacterium</taxon>
    </lineage>
</organism>
<accession>F0T763</accession>
<evidence type="ECO:0000256" key="4">
    <source>
        <dbReference type="ARBA" id="ARBA00022598"/>
    </source>
</evidence>
<evidence type="ECO:0000256" key="5">
    <source>
        <dbReference type="ARBA" id="ARBA00022741"/>
    </source>
</evidence>
<feature type="binding site" evidence="9">
    <location>
        <position position="188"/>
    </location>
    <ligand>
        <name>Mg(2+)</name>
        <dbReference type="ChEBI" id="CHEBI:18420"/>
        <label>1</label>
    </ligand>
</feature>
<feature type="binding site" evidence="8">
    <location>
        <begin position="198"/>
        <end position="200"/>
    </location>
    <ligand>
        <name>ATP</name>
        <dbReference type="ChEBI" id="CHEBI:30616"/>
    </ligand>
</feature>
<dbReference type="InterPro" id="IPR004809">
    <property type="entry name" value="Gln_synth_I"/>
</dbReference>
<dbReference type="Gene3D" id="3.30.590.10">
    <property type="entry name" value="Glutamine synthetase/guanido kinase, catalytic domain"/>
    <property type="match status" value="1"/>
</dbReference>
<feature type="binding site" evidence="7">
    <location>
        <begin position="239"/>
        <end position="240"/>
    </location>
    <ligand>
        <name>L-glutamate</name>
        <dbReference type="ChEBI" id="CHEBI:29985"/>
    </ligand>
</feature>
<dbReference type="InterPro" id="IPR008146">
    <property type="entry name" value="Gln_synth_cat_dom"/>
</dbReference>
<protein>
    <recommendedName>
        <fullName evidence="13">Glutamine synthetase</fullName>
        <ecNumber evidence="13">6.3.1.2</ecNumber>
    </recommendedName>
</protein>
<keyword evidence="17" id="KW-1185">Reference proteome</keyword>
<keyword evidence="4 13" id="KW-0436">Ligase</keyword>
<evidence type="ECO:0000256" key="1">
    <source>
        <dbReference type="ARBA" id="ARBA00004496"/>
    </source>
</evidence>
<dbReference type="InterPro" id="IPR014746">
    <property type="entry name" value="Gln_synth/guanido_kin_cat_dom"/>
</dbReference>
<evidence type="ECO:0000256" key="2">
    <source>
        <dbReference type="ARBA" id="ARBA00009897"/>
    </source>
</evidence>
<evidence type="ECO:0000259" key="15">
    <source>
        <dbReference type="PROSITE" id="PS51987"/>
    </source>
</evidence>
<feature type="binding site" evidence="9">
    <location>
        <position position="133"/>
    </location>
    <ligand>
        <name>Mg(2+)</name>
        <dbReference type="ChEBI" id="CHEBI:18420"/>
        <label>1</label>
    </ligand>
</feature>
<feature type="binding site" evidence="7">
    <location>
        <position position="315"/>
    </location>
    <ligand>
        <name>L-glutamate</name>
        <dbReference type="ChEBI" id="CHEBI:29985"/>
    </ligand>
</feature>
<dbReference type="Pfam" id="PF00120">
    <property type="entry name" value="Gln-synt_C"/>
    <property type="match status" value="1"/>
</dbReference>
<dbReference type="EC" id="6.3.1.2" evidence="13"/>
<feature type="binding site" evidence="8">
    <location>
        <begin position="246"/>
        <end position="248"/>
    </location>
    <ligand>
        <name>ATP</name>
        <dbReference type="ChEBI" id="CHEBI:30616"/>
    </ligand>
</feature>
<dbReference type="Gene3D" id="3.10.20.70">
    <property type="entry name" value="Glutamine synthetase, N-terminal domain"/>
    <property type="match status" value="1"/>
</dbReference>
<dbReference type="InterPro" id="IPR036651">
    <property type="entry name" value="Gln_synt_N_sf"/>
</dbReference>
<dbReference type="OrthoDB" id="36124at2157"/>
<evidence type="ECO:0000256" key="13">
    <source>
        <dbReference type="RuleBase" id="RU004356"/>
    </source>
</evidence>
<dbReference type="HOGENOM" id="CLU_017290_1_3_2"/>
<gene>
    <name evidence="16" type="ordered locus">Metbo_2484</name>
</gene>
<dbReference type="PANTHER" id="PTHR43407:SF1">
    <property type="entry name" value="LENGSIN"/>
    <property type="match status" value="1"/>
</dbReference>
<dbReference type="EMBL" id="CP002551">
    <property type="protein sequence ID" value="ADZ10697.1"/>
    <property type="molecule type" value="Genomic_DNA"/>
</dbReference>
<dbReference type="GO" id="GO:0046872">
    <property type="term" value="F:metal ion binding"/>
    <property type="evidence" value="ECO:0007669"/>
    <property type="project" value="UniProtKB-KW"/>
</dbReference>
<evidence type="ECO:0000256" key="3">
    <source>
        <dbReference type="ARBA" id="ARBA00022490"/>
    </source>
</evidence>
<feature type="binding site" evidence="8">
    <location>
        <position position="315"/>
    </location>
    <ligand>
        <name>ATP</name>
        <dbReference type="ChEBI" id="CHEBI:30616"/>
    </ligand>
</feature>
<feature type="binding site" evidence="7">
    <location>
        <position position="297"/>
    </location>
    <ligand>
        <name>L-glutamate</name>
        <dbReference type="ChEBI" id="CHEBI:29985"/>
    </ligand>
</feature>
<keyword evidence="9" id="KW-0479">Metal-binding</keyword>
<dbReference type="PROSITE" id="PS00180">
    <property type="entry name" value="GLNA_1"/>
    <property type="match status" value="1"/>
</dbReference>
<dbReference type="InterPro" id="IPR027302">
    <property type="entry name" value="Gln_synth_N_conserv_site"/>
</dbReference>
<dbReference type="GO" id="GO:0005737">
    <property type="term" value="C:cytoplasm"/>
    <property type="evidence" value="ECO:0007669"/>
    <property type="project" value="UniProtKB-SubCell"/>
</dbReference>
<dbReference type="NCBIfam" id="TIGR00653">
    <property type="entry name" value="GlnA"/>
    <property type="match status" value="1"/>
</dbReference>
<feature type="binding site" evidence="9">
    <location>
        <position position="195"/>
    </location>
    <ligand>
        <name>Mg(2+)</name>
        <dbReference type="ChEBI" id="CHEBI:18420"/>
        <label>1</label>
    </ligand>
</feature>
<dbReference type="Pfam" id="PF03951">
    <property type="entry name" value="Gln-synt_N"/>
    <property type="match status" value="1"/>
</dbReference>
<dbReference type="InterPro" id="IPR008147">
    <property type="entry name" value="Gln_synt_N"/>
</dbReference>
<reference evidence="17" key="1">
    <citation type="submission" date="2011-02" db="EMBL/GenBank/DDBJ databases">
        <title>Complete sequence of Methanobacterium sp. AL-21.</title>
        <authorList>
            <consortium name="US DOE Joint Genome Institute"/>
            <person name="Lucas S."/>
            <person name="Copeland A."/>
            <person name="Lapidus A."/>
            <person name="Cheng J.-F."/>
            <person name="Goodwin L."/>
            <person name="Pitluck S."/>
            <person name="Chertkov O."/>
            <person name="Detter J.C."/>
            <person name="Han C."/>
            <person name="Tapia R."/>
            <person name="Land M."/>
            <person name="Hauser L."/>
            <person name="Kyrpides N."/>
            <person name="Ivanova N."/>
            <person name="Mikhailova N."/>
            <person name="Pagani I."/>
            <person name="Cadillo-Quiroz H."/>
            <person name="Imachi H."/>
            <person name="Zinder S."/>
            <person name="Liu W."/>
            <person name="Woyke T."/>
        </authorList>
    </citation>
    <scope>NUCLEOTIDE SEQUENCE [LARGE SCALE GENOMIC DNA]</scope>
    <source>
        <strain evidence="17">AL-21</strain>
    </source>
</reference>
<dbReference type="RefSeq" id="WP_013646048.1">
    <property type="nucleotide sequence ID" value="NC_015216.1"/>
</dbReference>
<evidence type="ECO:0000256" key="12">
    <source>
        <dbReference type="RuleBase" id="RU000385"/>
    </source>
</evidence>
<keyword evidence="5 8" id="KW-0547">Nucleotide-binding</keyword>
<evidence type="ECO:0000259" key="14">
    <source>
        <dbReference type="PROSITE" id="PS51986"/>
    </source>
</evidence>
<dbReference type="SMART" id="SM01230">
    <property type="entry name" value="Gln-synt_C"/>
    <property type="match status" value="1"/>
</dbReference>
<dbReference type="PROSITE" id="PS51986">
    <property type="entry name" value="GS_BETA_GRASP"/>
    <property type="match status" value="1"/>
</dbReference>
<dbReference type="SUPFAM" id="SSF54368">
    <property type="entry name" value="Glutamine synthetase, N-terminal domain"/>
    <property type="match status" value="1"/>
</dbReference>
<feature type="domain" description="GS beta-grasp" evidence="14">
    <location>
        <begin position="10"/>
        <end position="103"/>
    </location>
</feature>
<dbReference type="eggNOG" id="arCOG01909">
    <property type="taxonomic scope" value="Archaea"/>
</dbReference>
<comment type="catalytic activity">
    <reaction evidence="13">
        <text>L-glutamate + NH4(+) + ATP = L-glutamine + ADP + phosphate + H(+)</text>
        <dbReference type="Rhea" id="RHEA:16169"/>
        <dbReference type="ChEBI" id="CHEBI:15378"/>
        <dbReference type="ChEBI" id="CHEBI:28938"/>
        <dbReference type="ChEBI" id="CHEBI:29985"/>
        <dbReference type="ChEBI" id="CHEBI:30616"/>
        <dbReference type="ChEBI" id="CHEBI:43474"/>
        <dbReference type="ChEBI" id="CHEBI:58359"/>
        <dbReference type="ChEBI" id="CHEBI:456216"/>
        <dbReference type="EC" id="6.3.1.2"/>
    </reaction>
</comment>
<evidence type="ECO:0000313" key="16">
    <source>
        <dbReference type="EMBL" id="ADZ10697.1"/>
    </source>
</evidence>
<feature type="binding site" evidence="9">
    <location>
        <position position="332"/>
    </location>
    <ligand>
        <name>Mg(2+)</name>
        <dbReference type="ChEBI" id="CHEBI:18420"/>
        <label>1</label>
    </ligand>
</feature>
<keyword evidence="9" id="KW-0460">Magnesium</keyword>
<sequence length="442" mass="49839">MEDKIGKVIENIERCGTKFIRLQFVDIHGTPKNMAVPISKPEDIEDILKDGLLFDGSSVDGFVDINASDLIIKPDPDTFSTLPWRPEEKGVCRFICDIYWPDMTPFEGDPRYILKKALAKIEDKGYEYNVGPEPEFFIIGEDAEGHIVPHDNGIYFDVEPVDQGTDVRRELVLGLEELNFEVEVSHHEVGPGQHEIDFKFDHAMKTADAVITFKQAIKAIVDNLGYMVTFMPKPFFGVNGSGMHVHQSLFKNGKNIFYDPDGQDQLSEEARYFIGGLLKHSKALSAIVAPTVNSYKRLVPGYEAPCYIAYGLKNRSTLVRIPASRGNGTRVEFRCPDPSCNPYLAFAAMLESGMDGLNNKIDPGEATEIDVFGLDAAGLEREGIETLPSSLWEAYHALEQDDVVKSSLGDHVYKQFMDIKKKEWDDYRIQVFPYELEKYLMI</sequence>
<comment type="similarity">
    <text evidence="2 10 11">Belongs to the glutamine synthetase family.</text>
</comment>
<feature type="binding site" evidence="9">
    <location>
        <position position="244"/>
    </location>
    <ligand>
        <name>Mg(2+)</name>
        <dbReference type="ChEBI" id="CHEBI:18420"/>
        <label>1</label>
    </ligand>
</feature>
<feature type="binding site" evidence="7">
    <location>
        <position position="303"/>
    </location>
    <ligand>
        <name>L-glutamate</name>
        <dbReference type="ChEBI" id="CHEBI:29985"/>
    </ligand>
</feature>
<feature type="domain" description="GS catalytic" evidence="15">
    <location>
        <begin position="110"/>
        <end position="442"/>
    </location>
</feature>
<comment type="cofactor">
    <cofactor evidence="9">
        <name>Mg(2+)</name>
        <dbReference type="ChEBI" id="CHEBI:18420"/>
    </cofactor>
    <text evidence="9">Binds 2 Mg(2+) ions per subunit.</text>
</comment>
<dbReference type="Proteomes" id="UP000007490">
    <property type="component" value="Chromosome"/>
</dbReference>
<dbReference type="SUPFAM" id="SSF55931">
    <property type="entry name" value="Glutamine synthetase/guanido kinase"/>
    <property type="match status" value="1"/>
</dbReference>
<dbReference type="InterPro" id="IPR027303">
    <property type="entry name" value="Gln_synth_gly_rich_site"/>
</dbReference>
<evidence type="ECO:0000256" key="8">
    <source>
        <dbReference type="PIRSR" id="PIRSR604809-2"/>
    </source>
</evidence>
<evidence type="ECO:0000256" key="7">
    <source>
        <dbReference type="PIRSR" id="PIRSR604809-1"/>
    </source>
</evidence>
<dbReference type="GeneID" id="10278958"/>
<comment type="subcellular location">
    <subcellularLocation>
        <location evidence="1 12">Cytoplasm</location>
    </subcellularLocation>
</comment>
<dbReference type="PANTHER" id="PTHR43407">
    <property type="entry name" value="GLUTAMINE SYNTHETASE"/>
    <property type="match status" value="1"/>
</dbReference>
<feature type="binding site" evidence="8">
    <location>
        <position position="183"/>
    </location>
    <ligand>
        <name>ATP</name>
        <dbReference type="ChEBI" id="CHEBI:30616"/>
    </ligand>
</feature>